<sequence>MEETNKNGDRNEFENSSNKVTQHQSKSKNQYENISIKTSHTTQGKPEIKFDKMNISVRKGVHTQKEGTDIDNSKSHDDKYEPKTFSLDGSINPTTHTSETKTHDKYEPPNNQTVDANCGIPDLSTDSKVGNRIKFYSKLGNQLNENVKRTGTIQRKLEEACKTSKLPKEKDLNKSKKESKTSRKNSSN</sequence>
<feature type="region of interest" description="Disordered" evidence="1">
    <location>
        <begin position="157"/>
        <end position="188"/>
    </location>
</feature>
<dbReference type="AlphaFoldDB" id="A0A8S3VJR7"/>
<feature type="compositionally biased region" description="Polar residues" evidence="1">
    <location>
        <begin position="14"/>
        <end position="44"/>
    </location>
</feature>
<accession>A0A8S3VJR7</accession>
<name>A0A8S3VJR7_MYTED</name>
<reference evidence="2" key="1">
    <citation type="submission" date="2021-03" db="EMBL/GenBank/DDBJ databases">
        <authorList>
            <person name="Bekaert M."/>
        </authorList>
    </citation>
    <scope>NUCLEOTIDE SEQUENCE</scope>
</reference>
<keyword evidence="3" id="KW-1185">Reference proteome</keyword>
<comment type="caution">
    <text evidence="2">The sequence shown here is derived from an EMBL/GenBank/DDBJ whole genome shotgun (WGS) entry which is preliminary data.</text>
</comment>
<feature type="region of interest" description="Disordered" evidence="1">
    <location>
        <begin position="1"/>
        <end position="124"/>
    </location>
</feature>
<evidence type="ECO:0000256" key="1">
    <source>
        <dbReference type="SAM" id="MobiDB-lite"/>
    </source>
</evidence>
<feature type="compositionally biased region" description="Basic and acidic residues" evidence="1">
    <location>
        <begin position="98"/>
        <end position="107"/>
    </location>
</feature>
<gene>
    <name evidence="2" type="ORF">MEDL_67814</name>
</gene>
<protein>
    <submittedName>
        <fullName evidence="2">Uncharacterized protein</fullName>
    </submittedName>
</protein>
<dbReference type="Proteomes" id="UP000683360">
    <property type="component" value="Unassembled WGS sequence"/>
</dbReference>
<feature type="compositionally biased region" description="Basic and acidic residues" evidence="1">
    <location>
        <begin position="1"/>
        <end position="13"/>
    </location>
</feature>
<feature type="compositionally biased region" description="Basic and acidic residues" evidence="1">
    <location>
        <begin position="157"/>
        <end position="181"/>
    </location>
</feature>
<feature type="compositionally biased region" description="Polar residues" evidence="1">
    <location>
        <begin position="87"/>
        <end position="97"/>
    </location>
</feature>
<organism evidence="2 3">
    <name type="scientific">Mytilus edulis</name>
    <name type="common">Blue mussel</name>
    <dbReference type="NCBI Taxonomy" id="6550"/>
    <lineage>
        <taxon>Eukaryota</taxon>
        <taxon>Metazoa</taxon>
        <taxon>Spiralia</taxon>
        <taxon>Lophotrochozoa</taxon>
        <taxon>Mollusca</taxon>
        <taxon>Bivalvia</taxon>
        <taxon>Autobranchia</taxon>
        <taxon>Pteriomorphia</taxon>
        <taxon>Mytilida</taxon>
        <taxon>Mytiloidea</taxon>
        <taxon>Mytilidae</taxon>
        <taxon>Mytilinae</taxon>
        <taxon>Mytilus</taxon>
    </lineage>
</organism>
<evidence type="ECO:0000313" key="2">
    <source>
        <dbReference type="EMBL" id="CAG2256482.1"/>
    </source>
</evidence>
<feature type="compositionally biased region" description="Basic and acidic residues" evidence="1">
    <location>
        <begin position="63"/>
        <end position="82"/>
    </location>
</feature>
<evidence type="ECO:0000313" key="3">
    <source>
        <dbReference type="Proteomes" id="UP000683360"/>
    </source>
</evidence>
<proteinExistence type="predicted"/>
<dbReference type="EMBL" id="CAJPWZ010003306">
    <property type="protein sequence ID" value="CAG2256482.1"/>
    <property type="molecule type" value="Genomic_DNA"/>
</dbReference>